<dbReference type="AlphaFoldDB" id="C5LAK6"/>
<organism evidence="2">
    <name type="scientific">Perkinsus marinus (strain ATCC 50983 / TXsc)</name>
    <dbReference type="NCBI Taxonomy" id="423536"/>
    <lineage>
        <taxon>Eukaryota</taxon>
        <taxon>Sar</taxon>
        <taxon>Alveolata</taxon>
        <taxon>Perkinsozoa</taxon>
        <taxon>Perkinsea</taxon>
        <taxon>Perkinsida</taxon>
        <taxon>Perkinsidae</taxon>
        <taxon>Perkinsus</taxon>
    </lineage>
</organism>
<sequence length="60" mass="6638">YVAGYDSSRVHYRHFGDAVLITSHSSPQSPNWSSSRSPRSATEFLGTLHLSFRSKVTGVL</sequence>
<accession>C5LAK6</accession>
<evidence type="ECO:0000313" key="1">
    <source>
        <dbReference type="EMBL" id="EER06462.1"/>
    </source>
</evidence>
<dbReference type="InParanoid" id="C5LAK6"/>
<name>C5LAK6_PERM5</name>
<dbReference type="GeneID" id="9065650"/>
<dbReference type="EMBL" id="GG680729">
    <property type="protein sequence ID" value="EER06462.1"/>
    <property type="molecule type" value="Genomic_DNA"/>
</dbReference>
<feature type="non-terminal residue" evidence="1">
    <location>
        <position position="1"/>
    </location>
</feature>
<reference evidence="1 2" key="1">
    <citation type="submission" date="2008-07" db="EMBL/GenBank/DDBJ databases">
        <authorList>
            <person name="El-Sayed N."/>
            <person name="Caler E."/>
            <person name="Inman J."/>
            <person name="Amedeo P."/>
            <person name="Hass B."/>
            <person name="Wortman J."/>
        </authorList>
    </citation>
    <scope>NUCLEOTIDE SEQUENCE [LARGE SCALE GENOMIC DNA]</scope>
    <source>
        <strain evidence="2">ATCC 50983 / TXsc</strain>
    </source>
</reference>
<feature type="non-terminal residue" evidence="1">
    <location>
        <position position="60"/>
    </location>
</feature>
<dbReference type="RefSeq" id="XP_002774646.1">
    <property type="nucleotide sequence ID" value="XM_002774600.1"/>
</dbReference>
<gene>
    <name evidence="1" type="ORF">Pmar_PMAR006273</name>
</gene>
<protein>
    <submittedName>
        <fullName evidence="1">Uncharacterized protein</fullName>
    </submittedName>
</protein>
<evidence type="ECO:0000313" key="2">
    <source>
        <dbReference type="Proteomes" id="UP000007800"/>
    </source>
</evidence>
<dbReference type="Proteomes" id="UP000007800">
    <property type="component" value="Unassembled WGS sequence"/>
</dbReference>
<keyword evidence="2" id="KW-1185">Reference proteome</keyword>
<proteinExistence type="predicted"/>